<evidence type="ECO:0000259" key="4">
    <source>
        <dbReference type="Pfam" id="PF13088"/>
    </source>
</evidence>
<proteinExistence type="predicted"/>
<feature type="region of interest" description="Disordered" evidence="1">
    <location>
        <begin position="236"/>
        <end position="263"/>
    </location>
</feature>
<dbReference type="RefSeq" id="WP_007327567.1">
    <property type="nucleotide sequence ID" value="NZ_AFAR01000185.1"/>
</dbReference>
<dbReference type="AlphaFoldDB" id="F2AVA7"/>
<keyword evidence="5" id="KW-0378">Hydrolase</keyword>
<feature type="domain" description="Inosine/uridine-preferring nucleoside hydrolase" evidence="3">
    <location>
        <begin position="39"/>
        <end position="298"/>
    </location>
</feature>
<evidence type="ECO:0000256" key="2">
    <source>
        <dbReference type="SAM" id="SignalP"/>
    </source>
</evidence>
<accession>F2AVA7</accession>
<evidence type="ECO:0000313" key="5">
    <source>
        <dbReference type="EMBL" id="EGF26453.1"/>
    </source>
</evidence>
<dbReference type="Gene3D" id="3.90.245.10">
    <property type="entry name" value="Ribonucleoside hydrolase-like"/>
    <property type="match status" value="1"/>
</dbReference>
<dbReference type="PANTHER" id="PTHR43264:SF1">
    <property type="entry name" value="INOSINE_URIDINE-PREFERRING NUCLEOSIDE HYDROLASE DOMAIN-CONTAINING PROTEIN"/>
    <property type="match status" value="1"/>
</dbReference>
<evidence type="ECO:0000313" key="6">
    <source>
        <dbReference type="Proteomes" id="UP000006222"/>
    </source>
</evidence>
<dbReference type="PATRIC" id="fig|991778.3.peg.3889"/>
<feature type="signal peptide" evidence="2">
    <location>
        <begin position="1"/>
        <end position="21"/>
    </location>
</feature>
<dbReference type="CDD" id="cd02652">
    <property type="entry name" value="nuc_hydro_2"/>
    <property type="match status" value="1"/>
</dbReference>
<keyword evidence="2" id="KW-0732">Signal</keyword>
<dbReference type="EMBL" id="AFAR01000185">
    <property type="protein sequence ID" value="EGF26453.1"/>
    <property type="molecule type" value="Genomic_DNA"/>
</dbReference>
<name>F2AVA7_RHOBT</name>
<dbReference type="InterPro" id="IPR036278">
    <property type="entry name" value="Sialidase_sf"/>
</dbReference>
<feature type="chain" id="PRO_5003275235" evidence="2">
    <location>
        <begin position="22"/>
        <end position="733"/>
    </location>
</feature>
<dbReference type="PANTHER" id="PTHR43264">
    <property type="match status" value="1"/>
</dbReference>
<organism evidence="5 6">
    <name type="scientific">Rhodopirellula baltica WH47</name>
    <dbReference type="NCBI Taxonomy" id="991778"/>
    <lineage>
        <taxon>Bacteria</taxon>
        <taxon>Pseudomonadati</taxon>
        <taxon>Planctomycetota</taxon>
        <taxon>Planctomycetia</taxon>
        <taxon>Pirellulales</taxon>
        <taxon>Pirellulaceae</taxon>
        <taxon>Rhodopirellula</taxon>
    </lineage>
</organism>
<evidence type="ECO:0000259" key="3">
    <source>
        <dbReference type="Pfam" id="PF01156"/>
    </source>
</evidence>
<dbReference type="Pfam" id="PF13088">
    <property type="entry name" value="BNR_2"/>
    <property type="match status" value="1"/>
</dbReference>
<dbReference type="Proteomes" id="UP000006222">
    <property type="component" value="Unassembled WGS sequence"/>
</dbReference>
<dbReference type="InterPro" id="IPR011040">
    <property type="entry name" value="Sialidase"/>
</dbReference>
<evidence type="ECO:0000256" key="1">
    <source>
        <dbReference type="SAM" id="MobiDB-lite"/>
    </source>
</evidence>
<reference evidence="5 6" key="1">
    <citation type="journal article" date="2013" name="Mar. Genomics">
        <title>Expression of sulfatases in Rhodopirellula baltica and the diversity of sulfatases in the genus Rhodopirellula.</title>
        <authorList>
            <person name="Wegner C.E."/>
            <person name="Richter-Heitmann T."/>
            <person name="Klindworth A."/>
            <person name="Klockow C."/>
            <person name="Richter M."/>
            <person name="Achstetter T."/>
            <person name="Glockner F.O."/>
            <person name="Harder J."/>
        </authorList>
    </citation>
    <scope>NUCLEOTIDE SEQUENCE [LARGE SCALE GENOMIC DNA]</scope>
    <source>
        <strain evidence="5 6">WH47</strain>
    </source>
</reference>
<feature type="domain" description="Sialidase" evidence="4">
    <location>
        <begin position="396"/>
        <end position="683"/>
    </location>
</feature>
<dbReference type="InterPro" id="IPR001910">
    <property type="entry name" value="Inosine/uridine_hydrolase_dom"/>
</dbReference>
<sequence length="733" mass="81048">MLSLMPRLLLACLVIIAVAPAVCVAQINEHSAIREPVKLILDTDMSGDCDDAGALALLHALADRDECEILAVVTNRRDLTDASAAAVDAINTYYGRGDIPIGTDKIGPTALRRASPYTIALRDEFENNVPADADVKDAIDVYRRALIAEADQSVTICSIGAFSNLAELVRVAPELIRTKVQRLVVMGGHFPKSNRRETNIAAHVEAAQYVADHWPGEIVWHGFEVGEQLVTGAGLKATPKNNPVRRSYELRPMPGNKMSIDNGKPSYDQAAALYAVRGGEPKFWQVIRNGRVEVKEPGITSWSQESPSNKSAEHSYVKIATSPQQLADVIEELMVAPPQKVSDEEASDEQRKIRELESMADLALVPPTPNLSPLPEYSYENLDYGMTIGISQTPGGRLWACWVAGGDSPKAFFVVATSDDDGENWTQPRLVLDSHSNELPRPRSILVGNLWTDPNGKLWLFFDQSMDMFDGRGGVWTIVCENPDADDPKWSAPRRIWHGVTLNKPTVLSSGDWMLPVSLDERGGLGVFRDCFQNLDPLRGANVFVSKDQGETWHRRGRATFPNPDWHEHMIVQRNDDSLWMLARTRNGIMESTSVDSGKTWSAAVTSKIKHPNARFHIRRLQSGRLLLIKHGDAIDAHHGRVGLSAWLSEDEGQTWLGGLMLDERKGISYPDGFQSSNGSIYISYDRNRATDGEVLMARFTEADIEARKLVSPESKLRSLISRPLATQPSADR</sequence>
<protein>
    <submittedName>
        <fullName evidence="5">Secreted protein containing Inosine/uridine-preferring nucleoside hydrolase domain</fullName>
        <ecNumber evidence="5">3.2.-.-</ecNumber>
    </submittedName>
</protein>
<dbReference type="CDD" id="cd15482">
    <property type="entry name" value="Sialidase_non-viral"/>
    <property type="match status" value="1"/>
</dbReference>
<dbReference type="EC" id="3.2.-.-" evidence="5"/>
<comment type="caution">
    <text evidence="5">The sequence shown here is derived from an EMBL/GenBank/DDBJ whole genome shotgun (WGS) entry which is preliminary data.</text>
</comment>
<dbReference type="SUPFAM" id="SSF50939">
    <property type="entry name" value="Sialidases"/>
    <property type="match status" value="1"/>
</dbReference>
<dbReference type="Pfam" id="PF01156">
    <property type="entry name" value="IU_nuc_hydro"/>
    <property type="match status" value="1"/>
</dbReference>
<gene>
    <name evidence="5" type="ORF">RBWH47_01762</name>
</gene>
<keyword evidence="5" id="KW-0326">Glycosidase</keyword>
<dbReference type="GO" id="GO:0016799">
    <property type="term" value="F:hydrolase activity, hydrolyzing N-glycosyl compounds"/>
    <property type="evidence" value="ECO:0007669"/>
    <property type="project" value="InterPro"/>
</dbReference>
<dbReference type="Gene3D" id="2.120.10.10">
    <property type="match status" value="1"/>
</dbReference>
<dbReference type="SUPFAM" id="SSF53590">
    <property type="entry name" value="Nucleoside hydrolase"/>
    <property type="match status" value="1"/>
</dbReference>
<dbReference type="InterPro" id="IPR036452">
    <property type="entry name" value="Ribo_hydro-like"/>
</dbReference>